<protein>
    <submittedName>
        <fullName evidence="1">Uncharacterized protein</fullName>
    </submittedName>
</protein>
<gene>
    <name evidence="1" type="ORF">PXEA_LOCUS28951</name>
</gene>
<evidence type="ECO:0000313" key="1">
    <source>
        <dbReference type="EMBL" id="VEL35511.1"/>
    </source>
</evidence>
<dbReference type="AlphaFoldDB" id="A0A448XFQ9"/>
<dbReference type="Proteomes" id="UP000784294">
    <property type="component" value="Unassembled WGS sequence"/>
</dbReference>
<evidence type="ECO:0000313" key="2">
    <source>
        <dbReference type="Proteomes" id="UP000784294"/>
    </source>
</evidence>
<reference evidence="1" key="1">
    <citation type="submission" date="2018-11" db="EMBL/GenBank/DDBJ databases">
        <authorList>
            <consortium name="Pathogen Informatics"/>
        </authorList>
    </citation>
    <scope>NUCLEOTIDE SEQUENCE</scope>
</reference>
<keyword evidence="2" id="KW-1185">Reference proteome</keyword>
<organism evidence="1 2">
    <name type="scientific">Protopolystoma xenopodis</name>
    <dbReference type="NCBI Taxonomy" id="117903"/>
    <lineage>
        <taxon>Eukaryota</taxon>
        <taxon>Metazoa</taxon>
        <taxon>Spiralia</taxon>
        <taxon>Lophotrochozoa</taxon>
        <taxon>Platyhelminthes</taxon>
        <taxon>Monogenea</taxon>
        <taxon>Polyopisthocotylea</taxon>
        <taxon>Polystomatidea</taxon>
        <taxon>Polystomatidae</taxon>
        <taxon>Protopolystoma</taxon>
    </lineage>
</organism>
<name>A0A448XFQ9_9PLAT</name>
<dbReference type="EMBL" id="CAAALY010250015">
    <property type="protein sequence ID" value="VEL35511.1"/>
    <property type="molecule type" value="Genomic_DNA"/>
</dbReference>
<proteinExistence type="predicted"/>
<comment type="caution">
    <text evidence="1">The sequence shown here is derived from an EMBL/GenBank/DDBJ whole genome shotgun (WGS) entry which is preliminary data.</text>
</comment>
<sequence length="166" mass="18642">MPTKRLRMYQVDCLMLGIMTTNMVDDFGLGAFYIVAVTTRPSCDKEVNPLLLPVLSEQIVDAYVWSHAASQVDFWYILAITPNFRDGLLMRPLSSPTARTPKLYEFIRNGHHPLTTSSLCCRNQFPPTFFITSFKFINVAHLCVAPFLLLTISPSGSSSLCIFDSP</sequence>
<accession>A0A448XFQ9</accession>